<dbReference type="EMBL" id="JBHRSK010000004">
    <property type="protein sequence ID" value="MFC2968224.1"/>
    <property type="molecule type" value="Genomic_DNA"/>
</dbReference>
<sequence>MVALANRVAAVPNVLRALARPATGSLIVESDGPVEAVLDAIEQGGIARIVAAPKPVPARQAVQLGLLQADMGIKARTGESLDLRTALALALLGGAIVQLSRGQIAGPATTLAASALSLLDRNKGQGGV</sequence>
<reference evidence="2" key="1">
    <citation type="journal article" date="2019" name="Int. J. Syst. Evol. Microbiol.">
        <title>The Global Catalogue of Microorganisms (GCM) 10K type strain sequencing project: providing services to taxonomists for standard genome sequencing and annotation.</title>
        <authorList>
            <consortium name="The Broad Institute Genomics Platform"/>
            <consortium name="The Broad Institute Genome Sequencing Center for Infectious Disease"/>
            <person name="Wu L."/>
            <person name="Ma J."/>
        </authorList>
    </citation>
    <scope>NUCLEOTIDE SEQUENCE [LARGE SCALE GENOMIC DNA]</scope>
    <source>
        <strain evidence="2">KCTC 62192</strain>
    </source>
</reference>
<proteinExistence type="predicted"/>
<comment type="caution">
    <text evidence="1">The sequence shown here is derived from an EMBL/GenBank/DDBJ whole genome shotgun (WGS) entry which is preliminary data.</text>
</comment>
<dbReference type="Proteomes" id="UP001595443">
    <property type="component" value="Unassembled WGS sequence"/>
</dbReference>
<keyword evidence="2" id="KW-1185">Reference proteome</keyword>
<dbReference type="RefSeq" id="WP_377832894.1">
    <property type="nucleotide sequence ID" value="NZ_JBHRSK010000004.1"/>
</dbReference>
<accession>A0ABV7AFU0</accession>
<evidence type="ECO:0000313" key="2">
    <source>
        <dbReference type="Proteomes" id="UP001595443"/>
    </source>
</evidence>
<organism evidence="1 2">
    <name type="scientific">Acidimangrovimonas pyrenivorans</name>
    <dbReference type="NCBI Taxonomy" id="2030798"/>
    <lineage>
        <taxon>Bacteria</taxon>
        <taxon>Pseudomonadati</taxon>
        <taxon>Pseudomonadota</taxon>
        <taxon>Alphaproteobacteria</taxon>
        <taxon>Rhodobacterales</taxon>
        <taxon>Paracoccaceae</taxon>
        <taxon>Acidimangrovimonas</taxon>
    </lineage>
</organism>
<name>A0ABV7AFU0_9RHOB</name>
<protein>
    <submittedName>
        <fullName evidence="1">Uncharacterized protein</fullName>
    </submittedName>
</protein>
<evidence type="ECO:0000313" key="1">
    <source>
        <dbReference type="EMBL" id="MFC2968224.1"/>
    </source>
</evidence>
<gene>
    <name evidence="1" type="ORF">ACFOES_08975</name>
</gene>